<feature type="transmembrane region" description="Helical" evidence="1">
    <location>
        <begin position="67"/>
        <end position="83"/>
    </location>
</feature>
<keyword evidence="1" id="KW-1133">Transmembrane helix</keyword>
<accession>A0ABR4YHE0</accession>
<proteinExistence type="predicted"/>
<reference evidence="2 3" key="1">
    <citation type="submission" date="2014-09" db="EMBL/GenBank/DDBJ databases">
        <title>Alistipes sp. 627, sp. nov., a novel member of the family Rikenellaceae isolated from human faeces.</title>
        <authorList>
            <person name="Shkoporov A.N."/>
            <person name="Chaplin A.V."/>
            <person name="Motuzova O.V."/>
            <person name="Kafarskaia L.I."/>
            <person name="Khokhlova E.V."/>
            <person name="Efimov B.A."/>
        </authorList>
    </citation>
    <scope>NUCLEOTIDE SEQUENCE [LARGE SCALE GENOMIC DNA]</scope>
    <source>
        <strain evidence="2 3">627</strain>
    </source>
</reference>
<organism evidence="2 3">
    <name type="scientific">Alistipes inops</name>
    <dbReference type="NCBI Taxonomy" id="1501391"/>
    <lineage>
        <taxon>Bacteria</taxon>
        <taxon>Pseudomonadati</taxon>
        <taxon>Bacteroidota</taxon>
        <taxon>Bacteroidia</taxon>
        <taxon>Bacteroidales</taxon>
        <taxon>Rikenellaceae</taxon>
        <taxon>Alistipes</taxon>
    </lineage>
</organism>
<comment type="caution">
    <text evidence="2">The sequence shown here is derived from an EMBL/GenBank/DDBJ whole genome shotgun (WGS) entry which is preliminary data.</text>
</comment>
<evidence type="ECO:0000313" key="2">
    <source>
        <dbReference type="EMBL" id="KHE40215.1"/>
    </source>
</evidence>
<keyword evidence="1" id="KW-0472">Membrane</keyword>
<feature type="transmembrane region" description="Helical" evidence="1">
    <location>
        <begin position="25"/>
        <end position="47"/>
    </location>
</feature>
<name>A0ABR4YHE0_9BACT</name>
<gene>
    <name evidence="2" type="ORF">LG35_09980</name>
</gene>
<sequence>MDILQLLHKLFPSSRLLTTLTTWPLGGYIMIGIFFLLPIVVGLSINLETCEARWKHTNTFAIETRDGILIGLMCVLIFAYAIWGW</sequence>
<dbReference type="Proteomes" id="UP000030889">
    <property type="component" value="Unassembled WGS sequence"/>
</dbReference>
<keyword evidence="3" id="KW-1185">Reference proteome</keyword>
<keyword evidence="1" id="KW-0812">Transmembrane</keyword>
<evidence type="ECO:0000313" key="3">
    <source>
        <dbReference type="Proteomes" id="UP000030889"/>
    </source>
</evidence>
<evidence type="ECO:0000256" key="1">
    <source>
        <dbReference type="SAM" id="Phobius"/>
    </source>
</evidence>
<protein>
    <submittedName>
        <fullName evidence="2">Uncharacterized protein</fullName>
    </submittedName>
</protein>
<dbReference type="EMBL" id="JRGF01000024">
    <property type="protein sequence ID" value="KHE40215.1"/>
    <property type="molecule type" value="Genomic_DNA"/>
</dbReference>